<evidence type="ECO:0000313" key="4">
    <source>
        <dbReference type="Proteomes" id="UP000635606"/>
    </source>
</evidence>
<gene>
    <name evidence="3" type="ORF">Voc01_039530</name>
</gene>
<name>A0A8J3ZX64_9ACTN</name>
<evidence type="ECO:0000256" key="1">
    <source>
        <dbReference type="ARBA" id="ARBA00022527"/>
    </source>
</evidence>
<dbReference type="SUPFAM" id="SSF55874">
    <property type="entry name" value="ATPase domain of HSP90 chaperone/DNA topoisomerase II/histidine kinase"/>
    <property type="match status" value="1"/>
</dbReference>
<dbReference type="CDD" id="cd16936">
    <property type="entry name" value="HATPase_RsbW-like"/>
    <property type="match status" value="1"/>
</dbReference>
<dbReference type="EMBL" id="BOPH01000053">
    <property type="protein sequence ID" value="GIJ69036.1"/>
    <property type="molecule type" value="Genomic_DNA"/>
</dbReference>
<reference evidence="3" key="1">
    <citation type="submission" date="2021-01" db="EMBL/GenBank/DDBJ databases">
        <title>Whole genome shotgun sequence of Virgisporangium ochraceum NBRC 16418.</title>
        <authorList>
            <person name="Komaki H."/>
            <person name="Tamura T."/>
        </authorList>
    </citation>
    <scope>NUCLEOTIDE SEQUENCE</scope>
    <source>
        <strain evidence="3">NBRC 16418</strain>
    </source>
</reference>
<dbReference type="RefSeq" id="WP_203928963.1">
    <property type="nucleotide sequence ID" value="NZ_BOPH01000053.1"/>
</dbReference>
<keyword evidence="1" id="KW-0808">Transferase</keyword>
<evidence type="ECO:0000259" key="2">
    <source>
        <dbReference type="Pfam" id="PF13581"/>
    </source>
</evidence>
<dbReference type="Pfam" id="PF13581">
    <property type="entry name" value="HATPase_c_2"/>
    <property type="match status" value="1"/>
</dbReference>
<dbReference type="Proteomes" id="UP000635606">
    <property type="component" value="Unassembled WGS sequence"/>
</dbReference>
<dbReference type="InterPro" id="IPR036890">
    <property type="entry name" value="HATPase_C_sf"/>
</dbReference>
<dbReference type="Gene3D" id="3.30.565.10">
    <property type="entry name" value="Histidine kinase-like ATPase, C-terminal domain"/>
    <property type="match status" value="1"/>
</dbReference>
<dbReference type="InterPro" id="IPR050267">
    <property type="entry name" value="Anti-sigma-factor_SerPK"/>
</dbReference>
<comment type="caution">
    <text evidence="3">The sequence shown here is derived from an EMBL/GenBank/DDBJ whole genome shotgun (WGS) entry which is preliminary data.</text>
</comment>
<organism evidence="3 4">
    <name type="scientific">Virgisporangium ochraceum</name>
    <dbReference type="NCBI Taxonomy" id="65505"/>
    <lineage>
        <taxon>Bacteria</taxon>
        <taxon>Bacillati</taxon>
        <taxon>Actinomycetota</taxon>
        <taxon>Actinomycetes</taxon>
        <taxon>Micromonosporales</taxon>
        <taxon>Micromonosporaceae</taxon>
        <taxon>Virgisporangium</taxon>
    </lineage>
</organism>
<accession>A0A8J3ZX64</accession>
<dbReference type="AlphaFoldDB" id="A0A8J3ZX64"/>
<feature type="domain" description="Histidine kinase/HSP90-like ATPase" evidence="2">
    <location>
        <begin position="14"/>
        <end position="131"/>
    </location>
</feature>
<keyword evidence="4" id="KW-1185">Reference proteome</keyword>
<keyword evidence="1" id="KW-0418">Kinase</keyword>
<dbReference type="PANTHER" id="PTHR35526">
    <property type="entry name" value="ANTI-SIGMA-F FACTOR RSBW-RELATED"/>
    <property type="match status" value="1"/>
</dbReference>
<protein>
    <recommendedName>
        <fullName evidence="2">Histidine kinase/HSP90-like ATPase domain-containing protein</fullName>
    </recommendedName>
</protein>
<proteinExistence type="predicted"/>
<sequence length="139" mass="14903">MDRPLHLEISLDLPRDAELVAQTRRTLDGALGGAGVDEDCRHDIRLALTEACANVIKHAEHSTIYHVDVTVEDSECVIEVTDDGGGFSPSSVKPGELLDDAGRGLQIVAAVTDGLEVVSIDGLGTVLRFTKRLTWVEAN</sequence>
<evidence type="ECO:0000313" key="3">
    <source>
        <dbReference type="EMBL" id="GIJ69036.1"/>
    </source>
</evidence>
<dbReference type="InterPro" id="IPR003594">
    <property type="entry name" value="HATPase_dom"/>
</dbReference>
<keyword evidence="1" id="KW-0723">Serine/threonine-protein kinase</keyword>
<dbReference type="GO" id="GO:0004674">
    <property type="term" value="F:protein serine/threonine kinase activity"/>
    <property type="evidence" value="ECO:0007669"/>
    <property type="project" value="UniProtKB-KW"/>
</dbReference>
<dbReference type="PANTHER" id="PTHR35526:SF3">
    <property type="entry name" value="ANTI-SIGMA-F FACTOR RSBW"/>
    <property type="match status" value="1"/>
</dbReference>